<organism evidence="12 13">
    <name type="scientific">Maioricimonas rarisocia</name>
    <dbReference type="NCBI Taxonomy" id="2528026"/>
    <lineage>
        <taxon>Bacteria</taxon>
        <taxon>Pseudomonadati</taxon>
        <taxon>Planctomycetota</taxon>
        <taxon>Planctomycetia</taxon>
        <taxon>Planctomycetales</taxon>
        <taxon>Planctomycetaceae</taxon>
        <taxon>Maioricimonas</taxon>
    </lineage>
</organism>
<accession>A0A517ZGB9</accession>
<comment type="catalytic activity">
    <reaction evidence="9">
        <text>a lipid X + a UDP-2-N,3-O-bis[(3R)-3-hydroxyacyl]-alpha-D-glucosamine = a lipid A disaccharide + UDP + H(+)</text>
        <dbReference type="Rhea" id="RHEA:67828"/>
        <dbReference type="ChEBI" id="CHEBI:15378"/>
        <dbReference type="ChEBI" id="CHEBI:58223"/>
        <dbReference type="ChEBI" id="CHEBI:137748"/>
        <dbReference type="ChEBI" id="CHEBI:176338"/>
        <dbReference type="ChEBI" id="CHEBI:176343"/>
        <dbReference type="EC" id="2.4.1.182"/>
    </reaction>
</comment>
<proteinExistence type="predicted"/>
<keyword evidence="13" id="KW-1185">Reference proteome</keyword>
<evidence type="ECO:0000313" key="12">
    <source>
        <dbReference type="EMBL" id="QDU41504.1"/>
    </source>
</evidence>
<name>A0A517ZGB9_9PLAN</name>
<dbReference type="Gene3D" id="3.40.50.2000">
    <property type="entry name" value="Glycogen Phosphorylase B"/>
    <property type="match status" value="2"/>
</dbReference>
<comment type="function">
    <text evidence="1">Condensation of UDP-2,3-diacylglucosamine and 2,3-diacylglucosamine-1-phosphate to form lipid A disaccharide, a precursor of lipid A, a phosphorylated glycolipid that anchors the lipopolysaccharide to the outer membrane of the cell.</text>
</comment>
<dbReference type="SUPFAM" id="SSF53756">
    <property type="entry name" value="UDP-Glycosyltransferase/glycogen phosphorylase"/>
    <property type="match status" value="1"/>
</dbReference>
<evidence type="ECO:0000256" key="10">
    <source>
        <dbReference type="NCBIfam" id="TIGR00215"/>
    </source>
</evidence>
<evidence type="ECO:0000256" key="3">
    <source>
        <dbReference type="ARBA" id="ARBA00020902"/>
    </source>
</evidence>
<dbReference type="OrthoDB" id="9801642at2"/>
<dbReference type="InterPro" id="IPR003835">
    <property type="entry name" value="Glyco_trans_19"/>
</dbReference>
<evidence type="ECO:0000256" key="4">
    <source>
        <dbReference type="ARBA" id="ARBA00022516"/>
    </source>
</evidence>
<keyword evidence="11" id="KW-1133">Transmembrane helix</keyword>
<evidence type="ECO:0000256" key="5">
    <source>
        <dbReference type="ARBA" id="ARBA00022556"/>
    </source>
</evidence>
<keyword evidence="7 12" id="KW-0808">Transferase</keyword>
<evidence type="ECO:0000256" key="8">
    <source>
        <dbReference type="ARBA" id="ARBA00023098"/>
    </source>
</evidence>
<keyword evidence="11" id="KW-0472">Membrane</keyword>
<evidence type="ECO:0000256" key="9">
    <source>
        <dbReference type="ARBA" id="ARBA00048975"/>
    </source>
</evidence>
<dbReference type="AlphaFoldDB" id="A0A517ZGB9"/>
<dbReference type="GO" id="GO:0016020">
    <property type="term" value="C:membrane"/>
    <property type="evidence" value="ECO:0007669"/>
    <property type="project" value="GOC"/>
</dbReference>
<dbReference type="EC" id="2.4.1.182" evidence="2 10"/>
<dbReference type="GO" id="GO:0009245">
    <property type="term" value="P:lipid A biosynthetic process"/>
    <property type="evidence" value="ECO:0007669"/>
    <property type="project" value="UniProtKB-UniRule"/>
</dbReference>
<keyword evidence="4" id="KW-0444">Lipid biosynthesis</keyword>
<gene>
    <name evidence="12" type="ORF">Mal4_58720</name>
</gene>
<protein>
    <recommendedName>
        <fullName evidence="3 10">Lipid-A-disaccharide synthase</fullName>
        <ecNumber evidence="2 10">2.4.1.182</ecNumber>
    </recommendedName>
</protein>
<dbReference type="GO" id="GO:0008915">
    <property type="term" value="F:lipid-A-disaccharide synthase activity"/>
    <property type="evidence" value="ECO:0007669"/>
    <property type="project" value="UniProtKB-UniRule"/>
</dbReference>
<dbReference type="GO" id="GO:0005543">
    <property type="term" value="F:phospholipid binding"/>
    <property type="evidence" value="ECO:0007669"/>
    <property type="project" value="TreeGrafter"/>
</dbReference>
<evidence type="ECO:0000256" key="7">
    <source>
        <dbReference type="ARBA" id="ARBA00022679"/>
    </source>
</evidence>
<dbReference type="PANTHER" id="PTHR30372">
    <property type="entry name" value="LIPID-A-DISACCHARIDE SYNTHASE"/>
    <property type="match status" value="1"/>
</dbReference>
<feature type="transmembrane region" description="Helical" evidence="11">
    <location>
        <begin position="71"/>
        <end position="90"/>
    </location>
</feature>
<dbReference type="NCBIfam" id="TIGR00215">
    <property type="entry name" value="lpxB"/>
    <property type="match status" value="1"/>
</dbReference>
<dbReference type="Pfam" id="PF02684">
    <property type="entry name" value="LpxB"/>
    <property type="match status" value="1"/>
</dbReference>
<dbReference type="EMBL" id="CP036275">
    <property type="protein sequence ID" value="QDU41504.1"/>
    <property type="molecule type" value="Genomic_DNA"/>
</dbReference>
<evidence type="ECO:0000256" key="11">
    <source>
        <dbReference type="SAM" id="Phobius"/>
    </source>
</evidence>
<reference evidence="12 13" key="1">
    <citation type="submission" date="2019-02" db="EMBL/GenBank/DDBJ databases">
        <title>Deep-cultivation of Planctomycetes and their phenomic and genomic characterization uncovers novel biology.</title>
        <authorList>
            <person name="Wiegand S."/>
            <person name="Jogler M."/>
            <person name="Boedeker C."/>
            <person name="Pinto D."/>
            <person name="Vollmers J."/>
            <person name="Rivas-Marin E."/>
            <person name="Kohn T."/>
            <person name="Peeters S.H."/>
            <person name="Heuer A."/>
            <person name="Rast P."/>
            <person name="Oberbeckmann S."/>
            <person name="Bunk B."/>
            <person name="Jeske O."/>
            <person name="Meyerdierks A."/>
            <person name="Storesund J.E."/>
            <person name="Kallscheuer N."/>
            <person name="Luecker S."/>
            <person name="Lage O.M."/>
            <person name="Pohl T."/>
            <person name="Merkel B.J."/>
            <person name="Hornburger P."/>
            <person name="Mueller R.-W."/>
            <person name="Bruemmer F."/>
            <person name="Labrenz M."/>
            <person name="Spormann A.M."/>
            <person name="Op den Camp H."/>
            <person name="Overmann J."/>
            <person name="Amann R."/>
            <person name="Jetten M.S.M."/>
            <person name="Mascher T."/>
            <person name="Medema M.H."/>
            <person name="Devos D.P."/>
            <person name="Kaster A.-K."/>
            <person name="Ovreas L."/>
            <person name="Rohde M."/>
            <person name="Galperin M.Y."/>
            <person name="Jogler C."/>
        </authorList>
    </citation>
    <scope>NUCLEOTIDE SEQUENCE [LARGE SCALE GENOMIC DNA]</scope>
    <source>
        <strain evidence="12 13">Mal4</strain>
    </source>
</reference>
<keyword evidence="5" id="KW-0441">Lipid A biosynthesis</keyword>
<dbReference type="KEGG" id="mri:Mal4_58720"/>
<dbReference type="PANTHER" id="PTHR30372:SF4">
    <property type="entry name" value="LIPID-A-DISACCHARIDE SYNTHASE, MITOCHONDRIAL-RELATED"/>
    <property type="match status" value="1"/>
</dbReference>
<keyword evidence="11" id="KW-0812">Transmembrane</keyword>
<evidence type="ECO:0000256" key="2">
    <source>
        <dbReference type="ARBA" id="ARBA00012687"/>
    </source>
</evidence>
<keyword evidence="8" id="KW-0443">Lipid metabolism</keyword>
<sequence>MGAAAVAAMLPPRQGIAMHIFFSVGEPSGDQHAAELIHEIRQRCPDAEFSGYGGPQMEQAGFRKLFQLTDLAVMGFFAVVPLLAKFIGLARRARRYLREHRPDAVVLVDFPGFNWWIARAAKLEGIPVYYYMPPQLWAWAPWRIRRVHKYVDCVLAALPFEAKWYRERNATVEYVGHPFFDEVAAHQLDAEFCASLKEPGTRNVAILPGSRNQEVRRNFPVMLRVMHRLYREHPDLRFRVASYKEHQRDFCQSLLTGRFAELPIDFHVKRTSEVIETADCCLMVSGSVSLELLARATPAVVLYRAGWVMYGMAWLLATCKYISLPNLIADRVVMPEFPFTTNKGHYIRQMTTILDGWLSDEKKLAAVRDDMAQLRDAVIERGGIAKAAEVILERIPQTQVQRRAA</sequence>
<evidence type="ECO:0000313" key="13">
    <source>
        <dbReference type="Proteomes" id="UP000320496"/>
    </source>
</evidence>
<keyword evidence="6 12" id="KW-0328">Glycosyltransferase</keyword>
<evidence type="ECO:0000256" key="6">
    <source>
        <dbReference type="ARBA" id="ARBA00022676"/>
    </source>
</evidence>
<evidence type="ECO:0000256" key="1">
    <source>
        <dbReference type="ARBA" id="ARBA00002056"/>
    </source>
</evidence>
<dbReference type="Proteomes" id="UP000320496">
    <property type="component" value="Chromosome"/>
</dbReference>